<dbReference type="Proteomes" id="UP001255856">
    <property type="component" value="Unassembled WGS sequence"/>
</dbReference>
<evidence type="ECO:0000313" key="3">
    <source>
        <dbReference type="Proteomes" id="UP001255856"/>
    </source>
</evidence>
<accession>A0AAD9IM88</accession>
<sequence>MQGLAGWADGERATSHGEAGSLGPSPRLASCVGTVRTDYNRDDQCYVLHLAHLLESDMVASSLTTGIVKLFSPDASGLRFVGDLKAHDGARVTALCAPDPAAGAPAPLYTGGSDGVVRAWDPRSGGVCQKFRAAVRGEAQAVAAGPALVAAGVGEAIALWDARTGRQAALWSDTHAEDVTAVRLHPTAPGALVSGSEDGIVGVFDVSGDLDEEESFKAALNLSTAATDIGFYGAGRLWCTTGTETLQLWEWEAACVEEAGGGQGALADVDDARQRLSALTPALGEGLHYLLGCAYDAASGVLCLAAGTVTGEVGLYPVVEQPVPAPGLEPGHLGAPLCLLGGVHTDIVRCALSLGGTRFVTGGEDARLCLWDLSGAAGGQSPSTSGAPAAPSTALGEMASYYLSAEPHLFQDAVDRELVQLQRAQREDAARERAPPAAGSDLVLSRRVRQLRRAERRRAVEDLMYVCVLARFKDLGVALLRHVEEPVAEEAPTLRALTEGVHSREAVELVKEHVLSLLGPVATAPPAARVRMSRLQAAQVYAASILFGYALRRANVRFRLARQLGDLPPSAEETLARLERMVAAADEPPPAWAAPHPEVPGSERGPGREPFDPDQPLEQATHAALPVGPRRNALRHYIESFDQETMQRVARVLTQEVSALVERQTQALFGDVKALQRQMQEAVGAGVGSVEDLLHRVESAIAEKRVETVEMSAATQRRAVLEAVAFGSFLRDVEDSVDGTYQLLTAAGPGEGPGPEGGPTGPAAPPSGGSGPVTVL</sequence>
<dbReference type="Pfam" id="PF05542">
    <property type="entry name" value="DUF760"/>
    <property type="match status" value="1"/>
</dbReference>
<dbReference type="InterPro" id="IPR001680">
    <property type="entry name" value="WD40_rpt"/>
</dbReference>
<feature type="region of interest" description="Disordered" evidence="1">
    <location>
        <begin position="1"/>
        <end position="25"/>
    </location>
</feature>
<dbReference type="InterPro" id="IPR008479">
    <property type="entry name" value="DUF760"/>
</dbReference>
<comment type="caution">
    <text evidence="2">The sequence shown here is derived from an EMBL/GenBank/DDBJ whole genome shotgun (WGS) entry which is preliminary data.</text>
</comment>
<dbReference type="PANTHER" id="PTHR31808">
    <property type="entry name" value="EXPRESSED PROTEIN"/>
    <property type="match status" value="1"/>
</dbReference>
<evidence type="ECO:0000313" key="2">
    <source>
        <dbReference type="EMBL" id="KAK2078567.1"/>
    </source>
</evidence>
<keyword evidence="3" id="KW-1185">Reference proteome</keyword>
<feature type="region of interest" description="Disordered" evidence="1">
    <location>
        <begin position="743"/>
        <end position="776"/>
    </location>
</feature>
<dbReference type="AlphaFoldDB" id="A0AAD9IM88"/>
<dbReference type="EMBL" id="JASFZW010000004">
    <property type="protein sequence ID" value="KAK2078567.1"/>
    <property type="molecule type" value="Genomic_DNA"/>
</dbReference>
<protein>
    <submittedName>
        <fullName evidence="2">Uncharacterized protein</fullName>
    </submittedName>
</protein>
<gene>
    <name evidence="2" type="ORF">QBZ16_003407</name>
</gene>
<dbReference type="InterPro" id="IPR015943">
    <property type="entry name" value="WD40/YVTN_repeat-like_dom_sf"/>
</dbReference>
<dbReference type="InterPro" id="IPR038925">
    <property type="entry name" value="At3g17800-like"/>
</dbReference>
<dbReference type="PANTHER" id="PTHR31808:SF4">
    <property type="entry name" value="LIGASE, PUTATIVE (DUF760)-RELATED"/>
    <property type="match status" value="1"/>
</dbReference>
<dbReference type="Gene3D" id="2.130.10.10">
    <property type="entry name" value="YVTN repeat-like/Quinoprotein amine dehydrogenase"/>
    <property type="match status" value="2"/>
</dbReference>
<name>A0AAD9IM88_PROWI</name>
<dbReference type="SUPFAM" id="SSF50978">
    <property type="entry name" value="WD40 repeat-like"/>
    <property type="match status" value="1"/>
</dbReference>
<feature type="compositionally biased region" description="Gly residues" evidence="1">
    <location>
        <begin position="749"/>
        <end position="760"/>
    </location>
</feature>
<organism evidence="2 3">
    <name type="scientific">Prototheca wickerhamii</name>
    <dbReference type="NCBI Taxonomy" id="3111"/>
    <lineage>
        <taxon>Eukaryota</taxon>
        <taxon>Viridiplantae</taxon>
        <taxon>Chlorophyta</taxon>
        <taxon>core chlorophytes</taxon>
        <taxon>Trebouxiophyceae</taxon>
        <taxon>Chlorellales</taxon>
        <taxon>Chlorellaceae</taxon>
        <taxon>Prototheca</taxon>
    </lineage>
</organism>
<reference evidence="2" key="1">
    <citation type="submission" date="2021-01" db="EMBL/GenBank/DDBJ databases">
        <authorList>
            <person name="Eckstrom K.M.E."/>
        </authorList>
    </citation>
    <scope>NUCLEOTIDE SEQUENCE</scope>
    <source>
        <strain evidence="2">UVCC 0001</strain>
    </source>
</reference>
<dbReference type="InterPro" id="IPR036322">
    <property type="entry name" value="WD40_repeat_dom_sf"/>
</dbReference>
<feature type="region of interest" description="Disordered" evidence="1">
    <location>
        <begin position="588"/>
        <end position="616"/>
    </location>
</feature>
<proteinExistence type="predicted"/>
<dbReference type="Pfam" id="PF00400">
    <property type="entry name" value="WD40"/>
    <property type="match status" value="3"/>
</dbReference>
<dbReference type="SMART" id="SM00320">
    <property type="entry name" value="WD40"/>
    <property type="match status" value="3"/>
</dbReference>
<evidence type="ECO:0000256" key="1">
    <source>
        <dbReference type="SAM" id="MobiDB-lite"/>
    </source>
</evidence>